<evidence type="ECO:0000256" key="4">
    <source>
        <dbReference type="ARBA" id="ARBA00048819"/>
    </source>
</evidence>
<dbReference type="Gene3D" id="3.30.590.20">
    <property type="match status" value="1"/>
</dbReference>
<dbReference type="EMBL" id="CP035037">
    <property type="protein sequence ID" value="QAB18390.1"/>
    <property type="molecule type" value="Genomic_DNA"/>
</dbReference>
<dbReference type="PANTHER" id="PTHR36510:SF1">
    <property type="entry name" value="GLUTAMATE--CYSTEINE LIGASE 2-RELATED"/>
    <property type="match status" value="1"/>
</dbReference>
<dbReference type="InterPro" id="IPR011793">
    <property type="entry name" value="YbdK"/>
</dbReference>
<evidence type="ECO:0000256" key="5">
    <source>
        <dbReference type="HAMAP-Rule" id="MF_01609"/>
    </source>
</evidence>
<dbReference type="GO" id="GO:0016874">
    <property type="term" value="F:ligase activity"/>
    <property type="evidence" value="ECO:0007669"/>
    <property type="project" value="UniProtKB-KW"/>
</dbReference>
<dbReference type="NCBIfam" id="TIGR02050">
    <property type="entry name" value="gshA_cyan_rel"/>
    <property type="match status" value="1"/>
</dbReference>
<dbReference type="InterPro" id="IPR014746">
    <property type="entry name" value="Gln_synth/guanido_kin_cat_dom"/>
</dbReference>
<evidence type="ECO:0000256" key="2">
    <source>
        <dbReference type="ARBA" id="ARBA00022741"/>
    </source>
</evidence>
<name>A0ABX5QHG1_9MICO</name>
<accession>A0ABX5QHG1</accession>
<evidence type="ECO:0000313" key="7">
    <source>
        <dbReference type="Proteomes" id="UP000285768"/>
    </source>
</evidence>
<reference evidence="6 7" key="1">
    <citation type="submission" date="2019-01" db="EMBL/GenBank/DDBJ databases">
        <title>Leucobacter muris sp. nov. isolated from the nose of a laboratory mouse.</title>
        <authorList>
            <person name="Benga L."/>
            <person name="Sproeer C."/>
            <person name="Schumann P."/>
            <person name="Verbarg S."/>
            <person name="Bunk B."/>
            <person name="Engelhardt E."/>
            <person name="Benten P.M."/>
            <person name="Sager M."/>
        </authorList>
    </citation>
    <scope>NUCLEOTIDE SEQUENCE [LARGE SCALE GENOMIC DNA]</scope>
    <source>
        <strain evidence="6 7">DSM 101948</strain>
    </source>
</reference>
<dbReference type="HAMAP" id="MF_01609">
    <property type="entry name" value="Glu_cys_ligase_2"/>
    <property type="match status" value="1"/>
</dbReference>
<dbReference type="Proteomes" id="UP000285768">
    <property type="component" value="Chromosome"/>
</dbReference>
<evidence type="ECO:0000256" key="1">
    <source>
        <dbReference type="ARBA" id="ARBA00022598"/>
    </source>
</evidence>
<dbReference type="PANTHER" id="PTHR36510">
    <property type="entry name" value="GLUTAMATE--CYSTEINE LIGASE 2-RELATED"/>
    <property type="match status" value="1"/>
</dbReference>
<comment type="catalytic activity">
    <reaction evidence="4 5">
        <text>L-cysteine + L-glutamate + ATP = gamma-L-glutamyl-L-cysteine + ADP + phosphate + H(+)</text>
        <dbReference type="Rhea" id="RHEA:13285"/>
        <dbReference type="ChEBI" id="CHEBI:15378"/>
        <dbReference type="ChEBI" id="CHEBI:29985"/>
        <dbReference type="ChEBI" id="CHEBI:30616"/>
        <dbReference type="ChEBI" id="CHEBI:35235"/>
        <dbReference type="ChEBI" id="CHEBI:43474"/>
        <dbReference type="ChEBI" id="CHEBI:58173"/>
        <dbReference type="ChEBI" id="CHEBI:456216"/>
        <dbReference type="EC" id="6.3.2.2"/>
    </reaction>
</comment>
<organism evidence="6 7">
    <name type="scientific">Leucobacter muris</name>
    <dbReference type="NCBI Taxonomy" id="1935379"/>
    <lineage>
        <taxon>Bacteria</taxon>
        <taxon>Bacillati</taxon>
        <taxon>Actinomycetota</taxon>
        <taxon>Actinomycetes</taxon>
        <taxon>Micrococcales</taxon>
        <taxon>Microbacteriaceae</taxon>
        <taxon>Leucobacter</taxon>
    </lineage>
</organism>
<dbReference type="Pfam" id="PF04107">
    <property type="entry name" value="GCS2"/>
    <property type="match status" value="1"/>
</dbReference>
<dbReference type="RefSeq" id="WP_128387271.1">
    <property type="nucleotide sequence ID" value="NZ_CP035037.1"/>
</dbReference>
<dbReference type="InterPro" id="IPR050141">
    <property type="entry name" value="GCL_type2/YbdK_subfam"/>
</dbReference>
<dbReference type="InterPro" id="IPR006336">
    <property type="entry name" value="GCS2"/>
</dbReference>
<dbReference type="SUPFAM" id="SSF55931">
    <property type="entry name" value="Glutamine synthetase/guanido kinase"/>
    <property type="match status" value="1"/>
</dbReference>
<comment type="similarity">
    <text evidence="5">Belongs to the glutamate--cysteine ligase type 2 family. YbdK subfamily.</text>
</comment>
<comment type="function">
    <text evidence="5">ATP-dependent carboxylate-amine ligase which exhibits weak glutamate--cysteine ligase activity.</text>
</comment>
<gene>
    <name evidence="6" type="ORF">Leucomu_11100</name>
</gene>
<protein>
    <recommendedName>
        <fullName evidence="5">Putative glutamate--cysteine ligase 2</fullName>
        <ecNumber evidence="5">6.3.2.2</ecNumber>
    </recommendedName>
    <alternativeName>
        <fullName evidence="5">Gamma-glutamylcysteine synthetase 2</fullName>
        <shortName evidence="5">GCS 2</shortName>
        <shortName evidence="5">Gamma-GCS 2</shortName>
    </alternativeName>
</protein>
<evidence type="ECO:0000313" key="6">
    <source>
        <dbReference type="EMBL" id="QAB18390.1"/>
    </source>
</evidence>
<sequence length="368" mass="39910">MAADEFRSFGVEEEYLLLDVEHGAPTDLAAELVRSAPNSVAPAEREFFSSQLETATPVCRTAEEALDTLTGFRSALSREAADRGIVLAGSGLPPVGGDAAGTVTPKSRYRELDAQLRNAAAYQYVTGTHVHVEIPSPDAGVEVLARLAPWAPALLAMTANSPLWCGEPTGFARWRHIMNMSWPVAGFPPDFESGDDYARAVEQLVDSGVLLDSGVVTWLARLSQNYPTMELRIADAQLEAEDAVCFAVLVRALVERALSDAEAGTPRPRATPGLVNGAIWMAARDGLGADLIDPTTARSEPAFDTLERMVSGVEAELRRTDDLECVRGYVERLRRTGGPARRQLERFEDDGLEGLIRLYRDSSRVEPA</sequence>
<keyword evidence="1 5" id="KW-0436">Ligase</keyword>
<keyword evidence="2 5" id="KW-0547">Nucleotide-binding</keyword>
<evidence type="ECO:0000256" key="3">
    <source>
        <dbReference type="ARBA" id="ARBA00022840"/>
    </source>
</evidence>
<proteinExistence type="inferred from homology"/>
<keyword evidence="7" id="KW-1185">Reference proteome</keyword>
<keyword evidence="3 5" id="KW-0067">ATP-binding</keyword>
<dbReference type="EC" id="6.3.2.2" evidence="5"/>